<accession>A0A3B0BU69</accession>
<name>A0A3B0BU69_9FLAO</name>
<organism evidence="1 2">
    <name type="scientific">Ulvibacterium marinum</name>
    <dbReference type="NCBI Taxonomy" id="2419782"/>
    <lineage>
        <taxon>Bacteria</taxon>
        <taxon>Pseudomonadati</taxon>
        <taxon>Bacteroidota</taxon>
        <taxon>Flavobacteriia</taxon>
        <taxon>Flavobacteriales</taxon>
        <taxon>Flavobacteriaceae</taxon>
        <taxon>Ulvibacterium</taxon>
    </lineage>
</organism>
<dbReference type="EMBL" id="RBCJ01000006">
    <property type="protein sequence ID" value="RKN76895.1"/>
    <property type="molecule type" value="Genomic_DNA"/>
</dbReference>
<evidence type="ECO:0000313" key="1">
    <source>
        <dbReference type="EMBL" id="RKN76895.1"/>
    </source>
</evidence>
<comment type="caution">
    <text evidence="1">The sequence shown here is derived from an EMBL/GenBank/DDBJ whole genome shotgun (WGS) entry which is preliminary data.</text>
</comment>
<dbReference type="AlphaFoldDB" id="A0A3B0BU69"/>
<protein>
    <submittedName>
        <fullName evidence="1">Uncharacterized protein</fullName>
    </submittedName>
</protein>
<evidence type="ECO:0000313" key="2">
    <source>
        <dbReference type="Proteomes" id="UP000276603"/>
    </source>
</evidence>
<proteinExistence type="predicted"/>
<reference evidence="1 2" key="1">
    <citation type="submission" date="2018-10" db="EMBL/GenBank/DDBJ databases">
        <title>Ulvibacterium marinum gen. nov., sp. nov., a novel marine bacterium of the family Flavobacteriaceae, isolated from a culture of the green alga Ulva prolifera.</title>
        <authorList>
            <person name="Zhang Z."/>
        </authorList>
    </citation>
    <scope>NUCLEOTIDE SEQUENCE [LARGE SCALE GENOMIC DNA]</scope>
    <source>
        <strain evidence="1 2">CCMM003</strain>
    </source>
</reference>
<sequence>MGYSVFRTLVKAHNQIANRFNFFLLCEFFQGNLLKTQYLNPFQLLSAVSKLAIDLIHLKHITSIYKKETFISTNNDKTNVSTRNRIKSIKK</sequence>
<gene>
    <name evidence="1" type="ORF">D7Z94_24255</name>
</gene>
<dbReference type="Proteomes" id="UP000276603">
    <property type="component" value="Unassembled WGS sequence"/>
</dbReference>
<keyword evidence="2" id="KW-1185">Reference proteome</keyword>